<dbReference type="CDD" id="cd16964">
    <property type="entry name" value="YqgF"/>
    <property type="match status" value="1"/>
</dbReference>
<evidence type="ECO:0000313" key="7">
    <source>
        <dbReference type="EMBL" id="OQW54559.1"/>
    </source>
</evidence>
<gene>
    <name evidence="7" type="ORF">A4S15_14310</name>
</gene>
<sequence>MSAAAATLEELARHLERPCALIGLDLGTKTIGVAVSDVTWRFSTPLTVIKRVKFSIDAASLLAICTERQAAALILGLPLNMDGSAGPRAQATRAFQRSLAQLTSLPIVFQDERLSTHEAERALIERDMSRKKRAAVIDAHAAAIILQGALDRLAVLRQTDGTGQSNEHR</sequence>
<dbReference type="HAMAP" id="MF_00651">
    <property type="entry name" value="Nuclease_YqgF"/>
    <property type="match status" value="1"/>
</dbReference>
<comment type="subcellular location">
    <subcellularLocation>
        <location evidence="5">Cytoplasm</location>
    </subcellularLocation>
</comment>
<organism evidence="7 8">
    <name type="scientific">Candidatus Raskinella chloraquaticus</name>
    <dbReference type="NCBI Taxonomy" id="1951219"/>
    <lineage>
        <taxon>Bacteria</taxon>
        <taxon>Pseudomonadati</taxon>
        <taxon>Pseudomonadota</taxon>
        <taxon>Alphaproteobacteria</taxon>
        <taxon>Hyphomicrobiales</taxon>
        <taxon>Phreatobacteraceae</taxon>
        <taxon>Candidatus Raskinella</taxon>
    </lineage>
</organism>
<evidence type="ECO:0000259" key="6">
    <source>
        <dbReference type="SMART" id="SM00732"/>
    </source>
</evidence>
<evidence type="ECO:0000256" key="2">
    <source>
        <dbReference type="ARBA" id="ARBA00022517"/>
    </source>
</evidence>
<keyword evidence="2 5" id="KW-0690">Ribosome biogenesis</keyword>
<feature type="domain" description="YqgF/RNase H-like" evidence="6">
    <location>
        <begin position="19"/>
        <end position="119"/>
    </location>
</feature>
<keyword evidence="3 5" id="KW-0540">Nuclease</keyword>
<dbReference type="InterPro" id="IPR005227">
    <property type="entry name" value="YqgF"/>
</dbReference>
<evidence type="ECO:0000256" key="5">
    <source>
        <dbReference type="HAMAP-Rule" id="MF_00651"/>
    </source>
</evidence>
<dbReference type="GO" id="GO:0004518">
    <property type="term" value="F:nuclease activity"/>
    <property type="evidence" value="ECO:0007669"/>
    <property type="project" value="UniProtKB-KW"/>
</dbReference>
<protein>
    <recommendedName>
        <fullName evidence="5">Putative pre-16S rRNA nuclease</fullName>
        <ecNumber evidence="5">3.1.-.-</ecNumber>
    </recommendedName>
</protein>
<dbReference type="STRING" id="1827387.A4S15_14310"/>
<evidence type="ECO:0000313" key="8">
    <source>
        <dbReference type="Proteomes" id="UP000192872"/>
    </source>
</evidence>
<dbReference type="NCBIfam" id="TIGR00250">
    <property type="entry name" value="RNAse_H_YqgF"/>
    <property type="match status" value="1"/>
</dbReference>
<evidence type="ECO:0000256" key="3">
    <source>
        <dbReference type="ARBA" id="ARBA00022722"/>
    </source>
</evidence>
<dbReference type="EMBL" id="LWDL01000002">
    <property type="protein sequence ID" value="OQW54559.1"/>
    <property type="molecule type" value="Genomic_DNA"/>
</dbReference>
<dbReference type="SUPFAM" id="SSF53098">
    <property type="entry name" value="Ribonuclease H-like"/>
    <property type="match status" value="1"/>
</dbReference>
<comment type="caution">
    <text evidence="7">The sequence shown here is derived from an EMBL/GenBank/DDBJ whole genome shotgun (WGS) entry which is preliminary data.</text>
</comment>
<comment type="function">
    <text evidence="5">Could be a nuclease involved in processing of the 5'-end of pre-16S rRNA.</text>
</comment>
<keyword evidence="4 5" id="KW-0378">Hydrolase</keyword>
<dbReference type="InterPro" id="IPR037027">
    <property type="entry name" value="YqgF/RNaseH-like_dom_sf"/>
</dbReference>
<evidence type="ECO:0000256" key="4">
    <source>
        <dbReference type="ARBA" id="ARBA00022801"/>
    </source>
</evidence>
<dbReference type="SMART" id="SM00732">
    <property type="entry name" value="YqgFc"/>
    <property type="match status" value="1"/>
</dbReference>
<dbReference type="EC" id="3.1.-.-" evidence="5"/>
<dbReference type="Proteomes" id="UP000192872">
    <property type="component" value="Unassembled WGS sequence"/>
</dbReference>
<dbReference type="PANTHER" id="PTHR33317:SF4">
    <property type="entry name" value="POLYNUCLEOTIDYL TRANSFERASE, RIBONUCLEASE H-LIKE SUPERFAMILY PROTEIN"/>
    <property type="match status" value="1"/>
</dbReference>
<dbReference type="Gene3D" id="3.30.420.140">
    <property type="entry name" value="YqgF/RNase H-like domain"/>
    <property type="match status" value="1"/>
</dbReference>
<dbReference type="GO" id="GO:0005829">
    <property type="term" value="C:cytosol"/>
    <property type="evidence" value="ECO:0007669"/>
    <property type="project" value="TreeGrafter"/>
</dbReference>
<dbReference type="InterPro" id="IPR006641">
    <property type="entry name" value="YqgF/RNaseH-like_dom"/>
</dbReference>
<proteinExistence type="inferred from homology"/>
<evidence type="ECO:0000256" key="1">
    <source>
        <dbReference type="ARBA" id="ARBA00022490"/>
    </source>
</evidence>
<dbReference type="AlphaFoldDB" id="A0A1W9I4F0"/>
<comment type="similarity">
    <text evidence="5">Belongs to the YqgF HJR family.</text>
</comment>
<dbReference type="PANTHER" id="PTHR33317">
    <property type="entry name" value="POLYNUCLEOTIDYL TRANSFERASE, RIBONUCLEASE H-LIKE SUPERFAMILY PROTEIN"/>
    <property type="match status" value="1"/>
</dbReference>
<dbReference type="GO" id="GO:0016788">
    <property type="term" value="F:hydrolase activity, acting on ester bonds"/>
    <property type="evidence" value="ECO:0007669"/>
    <property type="project" value="UniProtKB-UniRule"/>
</dbReference>
<name>A0A1W9I4F0_9HYPH</name>
<dbReference type="RefSeq" id="WP_376802782.1">
    <property type="nucleotide sequence ID" value="NZ_DBNB01000035.1"/>
</dbReference>
<keyword evidence="1 5" id="KW-0963">Cytoplasm</keyword>
<dbReference type="Pfam" id="PF03652">
    <property type="entry name" value="RuvX"/>
    <property type="match status" value="1"/>
</dbReference>
<dbReference type="InterPro" id="IPR012337">
    <property type="entry name" value="RNaseH-like_sf"/>
</dbReference>
<accession>A0A1W9I4F0</accession>
<reference evidence="7 8" key="1">
    <citation type="journal article" date="2017" name="Water Res.">
        <title>Comammox in drinking water systems.</title>
        <authorList>
            <person name="Wang Y."/>
            <person name="Ma L."/>
            <person name="Mao Y."/>
            <person name="Jiang X."/>
            <person name="Xia Y."/>
            <person name="Yu K."/>
            <person name="Li B."/>
            <person name="Zhang T."/>
        </authorList>
    </citation>
    <scope>NUCLEOTIDE SEQUENCE [LARGE SCALE GENOMIC DNA]</scope>
    <source>
        <strain evidence="7">SG_bin8</strain>
    </source>
</reference>
<dbReference type="GO" id="GO:0000967">
    <property type="term" value="P:rRNA 5'-end processing"/>
    <property type="evidence" value="ECO:0007669"/>
    <property type="project" value="UniProtKB-UniRule"/>
</dbReference>